<dbReference type="Gene3D" id="1.25.40.10">
    <property type="entry name" value="Tetratricopeptide repeat domain"/>
    <property type="match status" value="1"/>
</dbReference>
<dbReference type="Proteomes" id="UP000554235">
    <property type="component" value="Unassembled WGS sequence"/>
</dbReference>
<accession>A0A8H4PGD1</accession>
<dbReference type="EMBL" id="JAADYS010000173">
    <property type="protein sequence ID" value="KAF4471724.1"/>
    <property type="molecule type" value="Genomic_DNA"/>
</dbReference>
<dbReference type="OrthoDB" id="21416at2759"/>
<sequence>MDKLRQEVSAGLSKLLDPDHRLVLQARSDAAYSLLFNGNHPPWVAKTQAHISRFFRAQAEYLSTDSKAALSTLSQALDGFKRTTGPKSNGALNARLWYAIVDASVGPTDQSIKAMEWVRDERKKQYGLEDSFGIAAELFLGDLYRRFCKKAEALANIKPGLEFRRCFWPISHFLTLDTALVLSIAYRDFGEHDAAIRIIEELEGHANLEDEENFVRLCQVKHLKSLLLFDRGYLDEPISLLNALLIKTSRESNNRALQWVRLDLAYMMRYRGKGVDERLASSLFDGIVMDKSEEHADEPDPPRFLKAAEEALQLVRGGRRAPKPKICSGRRTCAGYARKTCGCG</sequence>
<comment type="caution">
    <text evidence="1">The sequence shown here is derived from an EMBL/GenBank/DDBJ whole genome shotgun (WGS) entry which is preliminary data.</text>
</comment>
<reference evidence="1 2" key="1">
    <citation type="submission" date="2020-01" db="EMBL/GenBank/DDBJ databases">
        <title>Identification and distribution of gene clusters putatively required for synthesis of sphingolipid metabolism inhibitors in phylogenetically diverse species of the filamentous fungus Fusarium.</title>
        <authorList>
            <person name="Kim H.-S."/>
            <person name="Busman M."/>
            <person name="Brown D.W."/>
            <person name="Divon H."/>
            <person name="Uhlig S."/>
            <person name="Proctor R.H."/>
        </authorList>
    </citation>
    <scope>NUCLEOTIDE SEQUENCE [LARGE SCALE GENOMIC DNA]</scope>
    <source>
        <strain evidence="1 2">NRRL 20459</strain>
    </source>
</reference>
<evidence type="ECO:0000313" key="2">
    <source>
        <dbReference type="Proteomes" id="UP000554235"/>
    </source>
</evidence>
<dbReference type="InterPro" id="IPR011990">
    <property type="entry name" value="TPR-like_helical_dom_sf"/>
</dbReference>
<proteinExistence type="predicted"/>
<dbReference type="AlphaFoldDB" id="A0A8H4PGD1"/>
<gene>
    <name evidence="1" type="ORF">FALBO_1364</name>
</gene>
<dbReference type="SUPFAM" id="SSF48452">
    <property type="entry name" value="TPR-like"/>
    <property type="match status" value="1"/>
</dbReference>
<keyword evidence="2" id="KW-1185">Reference proteome</keyword>
<organism evidence="1 2">
    <name type="scientific">Fusarium albosuccineum</name>
    <dbReference type="NCBI Taxonomy" id="1237068"/>
    <lineage>
        <taxon>Eukaryota</taxon>
        <taxon>Fungi</taxon>
        <taxon>Dikarya</taxon>
        <taxon>Ascomycota</taxon>
        <taxon>Pezizomycotina</taxon>
        <taxon>Sordariomycetes</taxon>
        <taxon>Hypocreomycetidae</taxon>
        <taxon>Hypocreales</taxon>
        <taxon>Nectriaceae</taxon>
        <taxon>Fusarium</taxon>
        <taxon>Fusarium decemcellulare species complex</taxon>
    </lineage>
</organism>
<evidence type="ECO:0000313" key="1">
    <source>
        <dbReference type="EMBL" id="KAF4471724.1"/>
    </source>
</evidence>
<name>A0A8H4PGD1_9HYPO</name>
<protein>
    <submittedName>
        <fullName evidence="1">Uncharacterized protein</fullName>
    </submittedName>
</protein>